<dbReference type="GO" id="GO:0046872">
    <property type="term" value="F:metal ion binding"/>
    <property type="evidence" value="ECO:0007669"/>
    <property type="project" value="UniProtKB-KW"/>
</dbReference>
<sequence length="492" mass="56063">MHRFLLFFLVSCCFPASSYGQQQKSRPNILFIAVDDLRPDLGCYGNDLIHSPNLDLLASRAVVFRNQFVTVPTCGPSRFSLLTGRLPRSQQDLSNAIFEIRREDSADTVRPESMVEQFRRNGYYTVGIGKISHSPDGYIYGYTEPKGNELELPASWDEMLLDAGKWGTGWNAFFGYADGSNRNDRKKQVKPYEKGAVNDLGYPDGLTASLAIEKLQELAGKKQPFFLGIGFFKPHLPFNAPQKYWDLYEEANIPLTPSPGIPENVNMESLHGSAEFNQYQLGEERASLSQPLSDGYARKLKHAYFASVSYVDAQIGRVLDRLHELDLDKNTIIVVWGDHGWHLGDDRVWGKHTIFEWALRSPLIIKTPERQTGAARDEIISSIDIYPTLTELCGLNPPAGTDGRSFARLLEKPRNKKWDNVAYSYFRRGITMRTPRYRLSRYFRNEKPVIELYDHRTDPYENHNIAAEHPELVEKLMPLLEKGNTGLYKLSD</sequence>
<dbReference type="PROSITE" id="PS00523">
    <property type="entry name" value="SULFATASE_1"/>
    <property type="match status" value="1"/>
</dbReference>
<dbReference type="Proteomes" id="UP000295807">
    <property type="component" value="Unassembled WGS sequence"/>
</dbReference>
<name>A0A4R3KZD8_9SPHI</name>
<dbReference type="PANTHER" id="PTHR45953:SF1">
    <property type="entry name" value="IDURONATE 2-SULFATASE"/>
    <property type="match status" value="1"/>
</dbReference>
<keyword evidence="3" id="KW-0479">Metal-binding</keyword>
<dbReference type="Pfam" id="PF00884">
    <property type="entry name" value="Sulfatase"/>
    <property type="match status" value="1"/>
</dbReference>
<comment type="caution">
    <text evidence="8">The sequence shown here is derived from an EMBL/GenBank/DDBJ whole genome shotgun (WGS) entry which is preliminary data.</text>
</comment>
<evidence type="ECO:0000313" key="9">
    <source>
        <dbReference type="Proteomes" id="UP000295807"/>
    </source>
</evidence>
<evidence type="ECO:0000256" key="2">
    <source>
        <dbReference type="ARBA" id="ARBA00008779"/>
    </source>
</evidence>
<evidence type="ECO:0000313" key="8">
    <source>
        <dbReference type="EMBL" id="TCS89990.1"/>
    </source>
</evidence>
<keyword evidence="5" id="KW-0378">Hydrolase</keyword>
<gene>
    <name evidence="8" type="ORF">EDD80_101188</name>
</gene>
<keyword evidence="6" id="KW-0106">Calcium</keyword>
<protein>
    <submittedName>
        <fullName evidence="8">Arylsulfatase A-like enzyme</fullName>
    </submittedName>
</protein>
<evidence type="ECO:0000256" key="4">
    <source>
        <dbReference type="ARBA" id="ARBA00022729"/>
    </source>
</evidence>
<dbReference type="SUPFAM" id="SSF53649">
    <property type="entry name" value="Alkaline phosphatase-like"/>
    <property type="match status" value="1"/>
</dbReference>
<dbReference type="GO" id="GO:0005737">
    <property type="term" value="C:cytoplasm"/>
    <property type="evidence" value="ECO:0007669"/>
    <property type="project" value="TreeGrafter"/>
</dbReference>
<proteinExistence type="inferred from homology"/>
<evidence type="ECO:0000256" key="1">
    <source>
        <dbReference type="ARBA" id="ARBA00001913"/>
    </source>
</evidence>
<dbReference type="InterPro" id="IPR035874">
    <property type="entry name" value="IDS"/>
</dbReference>
<dbReference type="GO" id="GO:0004423">
    <property type="term" value="F:iduronate-2-sulfatase activity"/>
    <property type="evidence" value="ECO:0007669"/>
    <property type="project" value="InterPro"/>
</dbReference>
<reference evidence="8 9" key="1">
    <citation type="submission" date="2019-03" db="EMBL/GenBank/DDBJ databases">
        <title>Genomic Encyclopedia of Type Strains, Phase IV (KMG-IV): sequencing the most valuable type-strain genomes for metagenomic binning, comparative biology and taxonomic classification.</title>
        <authorList>
            <person name="Goeker M."/>
        </authorList>
    </citation>
    <scope>NUCLEOTIDE SEQUENCE [LARGE SCALE GENOMIC DNA]</scope>
    <source>
        <strain evidence="8 9">DSM 21100</strain>
    </source>
</reference>
<evidence type="ECO:0000256" key="5">
    <source>
        <dbReference type="ARBA" id="ARBA00022801"/>
    </source>
</evidence>
<dbReference type="InterPro" id="IPR024607">
    <property type="entry name" value="Sulfatase_CS"/>
</dbReference>
<dbReference type="AlphaFoldDB" id="A0A4R3KZD8"/>
<organism evidence="8 9">
    <name type="scientific">Anseongella ginsenosidimutans</name>
    <dbReference type="NCBI Taxonomy" id="496056"/>
    <lineage>
        <taxon>Bacteria</taxon>
        <taxon>Pseudomonadati</taxon>
        <taxon>Bacteroidota</taxon>
        <taxon>Sphingobacteriia</taxon>
        <taxon>Sphingobacteriales</taxon>
        <taxon>Sphingobacteriaceae</taxon>
        <taxon>Anseongella</taxon>
    </lineage>
</organism>
<feature type="domain" description="Sulfatase N-terminal" evidence="7">
    <location>
        <begin position="27"/>
        <end position="394"/>
    </location>
</feature>
<keyword evidence="9" id="KW-1185">Reference proteome</keyword>
<accession>A0A4R3KZD8</accession>
<dbReference type="Gene3D" id="3.40.720.10">
    <property type="entry name" value="Alkaline Phosphatase, subunit A"/>
    <property type="match status" value="1"/>
</dbReference>
<evidence type="ECO:0000256" key="6">
    <source>
        <dbReference type="ARBA" id="ARBA00022837"/>
    </source>
</evidence>
<dbReference type="OrthoDB" id="9789742at2"/>
<comment type="similarity">
    <text evidence="2">Belongs to the sulfatase family.</text>
</comment>
<dbReference type="RefSeq" id="WP_132127461.1">
    <property type="nucleotide sequence ID" value="NZ_SMAD01000001.1"/>
</dbReference>
<evidence type="ECO:0000259" key="7">
    <source>
        <dbReference type="Pfam" id="PF00884"/>
    </source>
</evidence>
<dbReference type="CDD" id="cd16030">
    <property type="entry name" value="iduronate-2-sulfatase"/>
    <property type="match status" value="1"/>
</dbReference>
<dbReference type="InterPro" id="IPR017850">
    <property type="entry name" value="Alkaline_phosphatase_core_sf"/>
</dbReference>
<comment type="cofactor">
    <cofactor evidence="1">
        <name>Ca(2+)</name>
        <dbReference type="ChEBI" id="CHEBI:29108"/>
    </cofactor>
</comment>
<keyword evidence="4" id="KW-0732">Signal</keyword>
<dbReference type="PANTHER" id="PTHR45953">
    <property type="entry name" value="IDURONATE 2-SULFATASE"/>
    <property type="match status" value="1"/>
</dbReference>
<dbReference type="EMBL" id="SMAD01000001">
    <property type="protein sequence ID" value="TCS89990.1"/>
    <property type="molecule type" value="Genomic_DNA"/>
</dbReference>
<evidence type="ECO:0000256" key="3">
    <source>
        <dbReference type="ARBA" id="ARBA00022723"/>
    </source>
</evidence>
<dbReference type="InterPro" id="IPR000917">
    <property type="entry name" value="Sulfatase_N"/>
</dbReference>